<evidence type="ECO:0008006" key="4">
    <source>
        <dbReference type="Google" id="ProtNLM"/>
    </source>
</evidence>
<dbReference type="InParanoid" id="A0A0Q9WQJ0"/>
<feature type="compositionally biased region" description="Basic residues" evidence="1">
    <location>
        <begin position="48"/>
        <end position="60"/>
    </location>
</feature>
<dbReference type="InterPro" id="IPR036875">
    <property type="entry name" value="Znf_CCHC_sf"/>
</dbReference>
<dbReference type="Pfam" id="PF13917">
    <property type="entry name" value="zf-CCHC_3"/>
    <property type="match status" value="1"/>
</dbReference>
<feature type="compositionally biased region" description="Low complexity" evidence="1">
    <location>
        <begin position="66"/>
        <end position="79"/>
    </location>
</feature>
<dbReference type="GO" id="GO:0008270">
    <property type="term" value="F:zinc ion binding"/>
    <property type="evidence" value="ECO:0007669"/>
    <property type="project" value="InterPro"/>
</dbReference>
<keyword evidence="3" id="KW-1185">Reference proteome</keyword>
<dbReference type="AlphaFoldDB" id="A0A0Q9WQJ0"/>
<name>A0A0Q9WQJ0_DROVI</name>
<dbReference type="Proteomes" id="UP000008792">
    <property type="component" value="Unassembled WGS sequence"/>
</dbReference>
<sequence>MTLVGLAARKLAQKQRSAKLAAAFPNGIRCQKCLNLGHWSYECKEKRKYVHRSSRTKQLSKHLAEKSANAAESMAASEARSPDAGTEVRPDSEKRVKRKRKRSNSSSSSSSSDSSKGSSESSNSDSSSSSSDSDSSSSDEDDNGSSSDGESSSSSDSENDDSSSSSKSSDSGDEQDNSSPKKKKRRDSSDESSDGGVQDA</sequence>
<dbReference type="KEGG" id="dvi:26531622"/>
<evidence type="ECO:0000256" key="1">
    <source>
        <dbReference type="SAM" id="MobiDB-lite"/>
    </source>
</evidence>
<protein>
    <recommendedName>
        <fullName evidence="4">Zinc finger CCHC domain-containing protein 10</fullName>
    </recommendedName>
</protein>
<dbReference type="OrthoDB" id="437973at2759"/>
<organism evidence="2 3">
    <name type="scientific">Drosophila virilis</name>
    <name type="common">Fruit fly</name>
    <dbReference type="NCBI Taxonomy" id="7244"/>
    <lineage>
        <taxon>Eukaryota</taxon>
        <taxon>Metazoa</taxon>
        <taxon>Ecdysozoa</taxon>
        <taxon>Arthropoda</taxon>
        <taxon>Hexapoda</taxon>
        <taxon>Insecta</taxon>
        <taxon>Pterygota</taxon>
        <taxon>Neoptera</taxon>
        <taxon>Endopterygota</taxon>
        <taxon>Diptera</taxon>
        <taxon>Brachycera</taxon>
        <taxon>Muscomorpha</taxon>
        <taxon>Ephydroidea</taxon>
        <taxon>Drosophilidae</taxon>
        <taxon>Drosophila</taxon>
    </lineage>
</organism>
<proteinExistence type="predicted"/>
<feature type="compositionally biased region" description="Low complexity" evidence="1">
    <location>
        <begin position="104"/>
        <end position="136"/>
    </location>
</feature>
<evidence type="ECO:0000313" key="2">
    <source>
        <dbReference type="EMBL" id="KRF82907.1"/>
    </source>
</evidence>
<evidence type="ECO:0000313" key="3">
    <source>
        <dbReference type="Proteomes" id="UP000008792"/>
    </source>
</evidence>
<dbReference type="PANTHER" id="PTHR13491:SF0">
    <property type="entry name" value="ZINC FINGER CCHC DOMAIN-CONTAINING PROTEIN 10"/>
    <property type="match status" value="1"/>
</dbReference>
<dbReference type="GO" id="GO:0003676">
    <property type="term" value="F:nucleic acid binding"/>
    <property type="evidence" value="ECO:0007669"/>
    <property type="project" value="InterPro"/>
</dbReference>
<gene>
    <name evidence="2" type="primary">Dvir\GJ26852</name>
    <name evidence="2" type="ORF">Dvir_GJ26852</name>
</gene>
<feature type="region of interest" description="Disordered" evidence="1">
    <location>
        <begin position="48"/>
        <end position="200"/>
    </location>
</feature>
<accession>A0A0Q9WQJ0</accession>
<dbReference type="InterPro" id="IPR039715">
    <property type="entry name" value="ZCCHC10"/>
</dbReference>
<dbReference type="EMBL" id="CH940650">
    <property type="protein sequence ID" value="KRF82907.1"/>
    <property type="molecule type" value="Genomic_DNA"/>
</dbReference>
<dbReference type="PANTHER" id="PTHR13491">
    <property type="entry name" value="ZCCHC10 PROTEIN"/>
    <property type="match status" value="1"/>
</dbReference>
<reference evidence="2 3" key="1">
    <citation type="journal article" date="2007" name="Nature">
        <title>Evolution of genes and genomes on the Drosophila phylogeny.</title>
        <authorList>
            <consortium name="Drosophila 12 Genomes Consortium"/>
            <person name="Clark A.G."/>
            <person name="Eisen M.B."/>
            <person name="Smith D.R."/>
            <person name="Bergman C.M."/>
            <person name="Oliver B."/>
            <person name="Markow T.A."/>
            <person name="Kaufman T.C."/>
            <person name="Kellis M."/>
            <person name="Gelbart W."/>
            <person name="Iyer V.N."/>
            <person name="Pollard D.A."/>
            <person name="Sackton T.B."/>
            <person name="Larracuente A.M."/>
            <person name="Singh N.D."/>
            <person name="Abad J.P."/>
            <person name="Abt D.N."/>
            <person name="Adryan B."/>
            <person name="Aguade M."/>
            <person name="Akashi H."/>
            <person name="Anderson W.W."/>
            <person name="Aquadro C.F."/>
            <person name="Ardell D.H."/>
            <person name="Arguello R."/>
            <person name="Artieri C.G."/>
            <person name="Barbash D.A."/>
            <person name="Barker D."/>
            <person name="Barsanti P."/>
            <person name="Batterham P."/>
            <person name="Batzoglou S."/>
            <person name="Begun D."/>
            <person name="Bhutkar A."/>
            <person name="Blanco E."/>
            <person name="Bosak S.A."/>
            <person name="Bradley R.K."/>
            <person name="Brand A.D."/>
            <person name="Brent M.R."/>
            <person name="Brooks A.N."/>
            <person name="Brown R.H."/>
            <person name="Butlin R.K."/>
            <person name="Caggese C."/>
            <person name="Calvi B.R."/>
            <person name="Bernardo de Carvalho A."/>
            <person name="Caspi A."/>
            <person name="Castrezana S."/>
            <person name="Celniker S.E."/>
            <person name="Chang J.L."/>
            <person name="Chapple C."/>
            <person name="Chatterji S."/>
            <person name="Chinwalla A."/>
            <person name="Civetta A."/>
            <person name="Clifton S.W."/>
            <person name="Comeron J.M."/>
            <person name="Costello J.C."/>
            <person name="Coyne J.A."/>
            <person name="Daub J."/>
            <person name="David R.G."/>
            <person name="Delcher A.L."/>
            <person name="Delehaunty K."/>
            <person name="Do C.B."/>
            <person name="Ebling H."/>
            <person name="Edwards K."/>
            <person name="Eickbush T."/>
            <person name="Evans J.D."/>
            <person name="Filipski A."/>
            <person name="Findeiss S."/>
            <person name="Freyhult E."/>
            <person name="Fulton L."/>
            <person name="Fulton R."/>
            <person name="Garcia A.C."/>
            <person name="Gardiner A."/>
            <person name="Garfield D.A."/>
            <person name="Garvin B.E."/>
            <person name="Gibson G."/>
            <person name="Gilbert D."/>
            <person name="Gnerre S."/>
            <person name="Godfrey J."/>
            <person name="Good R."/>
            <person name="Gotea V."/>
            <person name="Gravely B."/>
            <person name="Greenberg A.J."/>
            <person name="Griffiths-Jones S."/>
            <person name="Gross S."/>
            <person name="Guigo R."/>
            <person name="Gustafson E.A."/>
            <person name="Haerty W."/>
            <person name="Hahn M.W."/>
            <person name="Halligan D.L."/>
            <person name="Halpern A.L."/>
            <person name="Halter G.M."/>
            <person name="Han M.V."/>
            <person name="Heger A."/>
            <person name="Hillier L."/>
            <person name="Hinrichs A.S."/>
            <person name="Holmes I."/>
            <person name="Hoskins R.A."/>
            <person name="Hubisz M.J."/>
            <person name="Hultmark D."/>
            <person name="Huntley M.A."/>
            <person name="Jaffe D.B."/>
            <person name="Jagadeeshan S."/>
            <person name="Jeck W.R."/>
            <person name="Johnson J."/>
            <person name="Jones C.D."/>
            <person name="Jordan W.C."/>
            <person name="Karpen G.H."/>
            <person name="Kataoka E."/>
            <person name="Keightley P.D."/>
            <person name="Kheradpour P."/>
            <person name="Kirkness E.F."/>
            <person name="Koerich L.B."/>
            <person name="Kristiansen K."/>
            <person name="Kudrna D."/>
            <person name="Kulathinal R.J."/>
            <person name="Kumar S."/>
            <person name="Kwok R."/>
            <person name="Lander E."/>
            <person name="Langley C.H."/>
            <person name="Lapoint R."/>
            <person name="Lazzaro B.P."/>
            <person name="Lee S.J."/>
            <person name="Levesque L."/>
            <person name="Li R."/>
            <person name="Lin C.F."/>
            <person name="Lin M.F."/>
            <person name="Lindblad-Toh K."/>
            <person name="Llopart A."/>
            <person name="Long M."/>
            <person name="Low L."/>
            <person name="Lozovsky E."/>
            <person name="Lu J."/>
            <person name="Luo M."/>
            <person name="Machado C.A."/>
            <person name="Makalowski W."/>
            <person name="Marzo M."/>
            <person name="Matsuda M."/>
            <person name="Matzkin L."/>
            <person name="McAllister B."/>
            <person name="McBride C.S."/>
            <person name="McKernan B."/>
            <person name="McKernan K."/>
            <person name="Mendez-Lago M."/>
            <person name="Minx P."/>
            <person name="Mollenhauer M.U."/>
            <person name="Montooth K."/>
            <person name="Mount S.M."/>
            <person name="Mu X."/>
            <person name="Myers E."/>
            <person name="Negre B."/>
            <person name="Newfeld S."/>
            <person name="Nielsen R."/>
            <person name="Noor M.A."/>
            <person name="O'Grady P."/>
            <person name="Pachter L."/>
            <person name="Papaceit M."/>
            <person name="Parisi M.J."/>
            <person name="Parisi M."/>
            <person name="Parts L."/>
            <person name="Pedersen J.S."/>
            <person name="Pesole G."/>
            <person name="Phillippy A.M."/>
            <person name="Ponting C.P."/>
            <person name="Pop M."/>
            <person name="Porcelli D."/>
            <person name="Powell J.R."/>
            <person name="Prohaska S."/>
            <person name="Pruitt K."/>
            <person name="Puig M."/>
            <person name="Quesneville H."/>
            <person name="Ram K.R."/>
            <person name="Rand D."/>
            <person name="Rasmussen M.D."/>
            <person name="Reed L.K."/>
            <person name="Reenan R."/>
            <person name="Reily A."/>
            <person name="Remington K.A."/>
            <person name="Rieger T.T."/>
            <person name="Ritchie M.G."/>
            <person name="Robin C."/>
            <person name="Rogers Y.H."/>
            <person name="Rohde C."/>
            <person name="Rozas J."/>
            <person name="Rubenfield M.J."/>
            <person name="Ruiz A."/>
            <person name="Russo S."/>
            <person name="Salzberg S.L."/>
            <person name="Sanchez-Gracia A."/>
            <person name="Saranga D.J."/>
            <person name="Sato H."/>
            <person name="Schaeffer S.W."/>
            <person name="Schatz M.C."/>
            <person name="Schlenke T."/>
            <person name="Schwartz R."/>
            <person name="Segarra C."/>
            <person name="Singh R.S."/>
            <person name="Sirot L."/>
            <person name="Sirota M."/>
            <person name="Sisneros N.B."/>
            <person name="Smith C.D."/>
            <person name="Smith T.F."/>
            <person name="Spieth J."/>
            <person name="Stage D.E."/>
            <person name="Stark A."/>
            <person name="Stephan W."/>
            <person name="Strausberg R.L."/>
            <person name="Strempel S."/>
            <person name="Sturgill D."/>
            <person name="Sutton G."/>
            <person name="Sutton G.G."/>
            <person name="Tao W."/>
            <person name="Teichmann S."/>
            <person name="Tobari Y.N."/>
            <person name="Tomimura Y."/>
            <person name="Tsolas J.M."/>
            <person name="Valente V.L."/>
            <person name="Venter E."/>
            <person name="Venter J.C."/>
            <person name="Vicario S."/>
            <person name="Vieira F.G."/>
            <person name="Vilella A.J."/>
            <person name="Villasante A."/>
            <person name="Walenz B."/>
            <person name="Wang J."/>
            <person name="Wasserman M."/>
            <person name="Watts T."/>
            <person name="Wilson D."/>
            <person name="Wilson R.K."/>
            <person name="Wing R.A."/>
            <person name="Wolfner M.F."/>
            <person name="Wong A."/>
            <person name="Wong G.K."/>
            <person name="Wu C.I."/>
            <person name="Wu G."/>
            <person name="Yamamoto D."/>
            <person name="Yang H.P."/>
            <person name="Yang S.P."/>
            <person name="Yorke J.A."/>
            <person name="Yoshida K."/>
            <person name="Zdobnov E."/>
            <person name="Zhang P."/>
            <person name="Zhang Y."/>
            <person name="Zimin A.V."/>
            <person name="Baldwin J."/>
            <person name="Abdouelleil A."/>
            <person name="Abdulkadir J."/>
            <person name="Abebe A."/>
            <person name="Abera B."/>
            <person name="Abreu J."/>
            <person name="Acer S.C."/>
            <person name="Aftuck L."/>
            <person name="Alexander A."/>
            <person name="An P."/>
            <person name="Anderson E."/>
            <person name="Anderson S."/>
            <person name="Arachi H."/>
            <person name="Azer M."/>
            <person name="Bachantsang P."/>
            <person name="Barry A."/>
            <person name="Bayul T."/>
            <person name="Berlin A."/>
            <person name="Bessette D."/>
            <person name="Bloom T."/>
            <person name="Blye J."/>
            <person name="Boguslavskiy L."/>
            <person name="Bonnet C."/>
            <person name="Boukhgalter B."/>
            <person name="Bourzgui I."/>
            <person name="Brown A."/>
            <person name="Cahill P."/>
            <person name="Channer S."/>
            <person name="Cheshatsang Y."/>
            <person name="Chuda L."/>
            <person name="Citroen M."/>
            <person name="Collymore A."/>
            <person name="Cooke P."/>
            <person name="Costello M."/>
            <person name="D'Aco K."/>
            <person name="Daza R."/>
            <person name="De Haan G."/>
            <person name="DeGray S."/>
            <person name="DeMaso C."/>
            <person name="Dhargay N."/>
            <person name="Dooley K."/>
            <person name="Dooley E."/>
            <person name="Doricent M."/>
            <person name="Dorje P."/>
            <person name="Dorjee K."/>
            <person name="Dupes A."/>
            <person name="Elong R."/>
            <person name="Falk J."/>
            <person name="Farina A."/>
            <person name="Faro S."/>
            <person name="Ferguson D."/>
            <person name="Fisher S."/>
            <person name="Foley C.D."/>
            <person name="Franke A."/>
            <person name="Friedrich D."/>
            <person name="Gadbois L."/>
            <person name="Gearin G."/>
            <person name="Gearin C.R."/>
            <person name="Giannoukos G."/>
            <person name="Goode T."/>
            <person name="Graham J."/>
            <person name="Grandbois E."/>
            <person name="Grewal S."/>
            <person name="Gyaltsen K."/>
            <person name="Hafez N."/>
            <person name="Hagos B."/>
            <person name="Hall J."/>
            <person name="Henson C."/>
            <person name="Hollinger A."/>
            <person name="Honan T."/>
            <person name="Huard M.D."/>
            <person name="Hughes L."/>
            <person name="Hurhula B."/>
            <person name="Husby M.E."/>
            <person name="Kamat A."/>
            <person name="Kanga B."/>
            <person name="Kashin S."/>
            <person name="Khazanovich D."/>
            <person name="Kisner P."/>
            <person name="Lance K."/>
            <person name="Lara M."/>
            <person name="Lee W."/>
            <person name="Lennon N."/>
            <person name="Letendre F."/>
            <person name="LeVine R."/>
            <person name="Lipovsky A."/>
            <person name="Liu X."/>
            <person name="Liu J."/>
            <person name="Liu S."/>
            <person name="Lokyitsang T."/>
            <person name="Lokyitsang Y."/>
            <person name="Lubonja R."/>
            <person name="Lui A."/>
            <person name="MacDonald P."/>
            <person name="Magnisalis V."/>
            <person name="Maru K."/>
            <person name="Matthews C."/>
            <person name="McCusker W."/>
            <person name="McDonough S."/>
            <person name="Mehta T."/>
            <person name="Meldrim J."/>
            <person name="Meneus L."/>
            <person name="Mihai O."/>
            <person name="Mihalev A."/>
            <person name="Mihova T."/>
            <person name="Mittelman R."/>
            <person name="Mlenga V."/>
            <person name="Montmayeur A."/>
            <person name="Mulrain L."/>
            <person name="Navidi A."/>
            <person name="Naylor J."/>
            <person name="Negash T."/>
            <person name="Nguyen T."/>
            <person name="Nguyen N."/>
            <person name="Nicol R."/>
            <person name="Norbu C."/>
            <person name="Norbu N."/>
            <person name="Novod N."/>
            <person name="O'Neill B."/>
            <person name="Osman S."/>
            <person name="Markiewicz E."/>
            <person name="Oyono O.L."/>
            <person name="Patti C."/>
            <person name="Phunkhang P."/>
            <person name="Pierre F."/>
            <person name="Priest M."/>
            <person name="Raghuraman S."/>
            <person name="Rege F."/>
            <person name="Reyes R."/>
            <person name="Rise C."/>
            <person name="Rogov P."/>
            <person name="Ross K."/>
            <person name="Ryan E."/>
            <person name="Settipalli S."/>
            <person name="Shea T."/>
            <person name="Sherpa N."/>
            <person name="Shi L."/>
            <person name="Shih D."/>
            <person name="Sparrow T."/>
            <person name="Spaulding J."/>
            <person name="Stalker J."/>
            <person name="Stange-Thomann N."/>
            <person name="Stavropoulos S."/>
            <person name="Stone C."/>
            <person name="Strader C."/>
            <person name="Tesfaye S."/>
            <person name="Thomson T."/>
            <person name="Thoulutsang Y."/>
            <person name="Thoulutsang D."/>
            <person name="Topham K."/>
            <person name="Topping I."/>
            <person name="Tsamla T."/>
            <person name="Vassiliev H."/>
            <person name="Vo A."/>
            <person name="Wangchuk T."/>
            <person name="Wangdi T."/>
            <person name="Weiand M."/>
            <person name="Wilkinson J."/>
            <person name="Wilson A."/>
            <person name="Yadav S."/>
            <person name="Young G."/>
            <person name="Yu Q."/>
            <person name="Zembek L."/>
            <person name="Zhong D."/>
            <person name="Zimmer A."/>
            <person name="Zwirko Z."/>
            <person name="Jaffe D.B."/>
            <person name="Alvarez P."/>
            <person name="Brockman W."/>
            <person name="Butler J."/>
            <person name="Chin C."/>
            <person name="Gnerre S."/>
            <person name="Grabherr M."/>
            <person name="Kleber M."/>
            <person name="Mauceli E."/>
            <person name="MacCallum I."/>
        </authorList>
    </citation>
    <scope>NUCLEOTIDE SEQUENCE [LARGE SCALE GENOMIC DNA]</scope>
    <source>
        <strain evidence="3">Tucson 15010-1051.87</strain>
    </source>
</reference>
<feature type="compositionally biased region" description="Low complexity" evidence="1">
    <location>
        <begin position="144"/>
        <end position="169"/>
    </location>
</feature>
<dbReference type="SUPFAM" id="SSF57756">
    <property type="entry name" value="Retrovirus zinc finger-like domains"/>
    <property type="match status" value="1"/>
</dbReference>